<evidence type="ECO:0000313" key="3">
    <source>
        <dbReference type="Proteomes" id="UP000887013"/>
    </source>
</evidence>
<name>A0A8X6Q8R0_NEPPI</name>
<accession>A0A8X6Q8R0</accession>
<dbReference type="AlphaFoldDB" id="A0A8X6Q8R0"/>
<protein>
    <submittedName>
        <fullName evidence="2">Uncharacterized protein</fullName>
    </submittedName>
</protein>
<keyword evidence="3" id="KW-1185">Reference proteome</keyword>
<feature type="region of interest" description="Disordered" evidence="1">
    <location>
        <begin position="91"/>
        <end position="110"/>
    </location>
</feature>
<comment type="caution">
    <text evidence="2">The sequence shown here is derived from an EMBL/GenBank/DDBJ whole genome shotgun (WGS) entry which is preliminary data.</text>
</comment>
<proteinExistence type="predicted"/>
<dbReference type="Proteomes" id="UP000887013">
    <property type="component" value="Unassembled WGS sequence"/>
</dbReference>
<dbReference type="EMBL" id="BMAW01029576">
    <property type="protein sequence ID" value="GFU12654.1"/>
    <property type="molecule type" value="Genomic_DNA"/>
</dbReference>
<evidence type="ECO:0000256" key="1">
    <source>
        <dbReference type="SAM" id="MobiDB-lite"/>
    </source>
</evidence>
<reference evidence="2" key="1">
    <citation type="submission" date="2020-08" db="EMBL/GenBank/DDBJ databases">
        <title>Multicomponent nature underlies the extraordinary mechanical properties of spider dragline silk.</title>
        <authorList>
            <person name="Kono N."/>
            <person name="Nakamura H."/>
            <person name="Mori M."/>
            <person name="Yoshida Y."/>
            <person name="Ohtoshi R."/>
            <person name="Malay A.D."/>
            <person name="Moran D.A.P."/>
            <person name="Tomita M."/>
            <person name="Numata K."/>
            <person name="Arakawa K."/>
        </authorList>
    </citation>
    <scope>NUCLEOTIDE SEQUENCE</scope>
</reference>
<organism evidence="2 3">
    <name type="scientific">Nephila pilipes</name>
    <name type="common">Giant wood spider</name>
    <name type="synonym">Nephila maculata</name>
    <dbReference type="NCBI Taxonomy" id="299642"/>
    <lineage>
        <taxon>Eukaryota</taxon>
        <taxon>Metazoa</taxon>
        <taxon>Ecdysozoa</taxon>
        <taxon>Arthropoda</taxon>
        <taxon>Chelicerata</taxon>
        <taxon>Arachnida</taxon>
        <taxon>Araneae</taxon>
        <taxon>Araneomorphae</taxon>
        <taxon>Entelegynae</taxon>
        <taxon>Araneoidea</taxon>
        <taxon>Nephilidae</taxon>
        <taxon>Nephila</taxon>
    </lineage>
</organism>
<sequence length="110" mass="11787">MENLLISGDSSGSLNDPNQLLQALCQLNADISYPVRGKVGVSLCLFTDNADPDSSESGAQALPRDGEVESDPTDVDLPEWLERAWASQDQSYFNRPKGNSRGSAAEICLG</sequence>
<evidence type="ECO:0000313" key="2">
    <source>
        <dbReference type="EMBL" id="GFU12654.1"/>
    </source>
</evidence>
<feature type="region of interest" description="Disordered" evidence="1">
    <location>
        <begin position="51"/>
        <end position="76"/>
    </location>
</feature>
<gene>
    <name evidence="2" type="ORF">NPIL_110551</name>
</gene>